<dbReference type="RefSeq" id="WP_086160442.1">
    <property type="nucleotide sequence ID" value="NZ_CP021121.1"/>
</dbReference>
<dbReference type="InterPro" id="IPR002645">
    <property type="entry name" value="STAS_dom"/>
</dbReference>
<dbReference type="SUPFAM" id="SSF52091">
    <property type="entry name" value="SpoIIaa-like"/>
    <property type="match status" value="1"/>
</dbReference>
<feature type="domain" description="STAS" evidence="1">
    <location>
        <begin position="16"/>
        <end position="109"/>
    </location>
</feature>
<evidence type="ECO:0000313" key="2">
    <source>
        <dbReference type="EMBL" id="ARQ70593.1"/>
    </source>
</evidence>
<organism evidence="2 3">
    <name type="scientific">Streptomyces marincola</name>
    <dbReference type="NCBI Taxonomy" id="2878388"/>
    <lineage>
        <taxon>Bacteria</taxon>
        <taxon>Bacillati</taxon>
        <taxon>Actinomycetota</taxon>
        <taxon>Actinomycetes</taxon>
        <taxon>Kitasatosporales</taxon>
        <taxon>Streptomycetaceae</taxon>
        <taxon>Streptomyces</taxon>
    </lineage>
</organism>
<protein>
    <recommendedName>
        <fullName evidence="1">STAS domain-containing protein</fullName>
    </recommendedName>
</protein>
<dbReference type="InterPro" id="IPR036513">
    <property type="entry name" value="STAS_dom_sf"/>
</dbReference>
<dbReference type="AlphaFoldDB" id="A0A1W7D0J5"/>
<dbReference type="KEGG" id="smao:CAG99_18635"/>
<proteinExistence type="predicted"/>
<dbReference type="OrthoDB" id="9794628at2"/>
<gene>
    <name evidence="2" type="ORF">CAG99_18635</name>
</gene>
<accession>A0A1W7D0J5</accession>
<dbReference type="EMBL" id="CP021121">
    <property type="protein sequence ID" value="ARQ70593.1"/>
    <property type="molecule type" value="Genomic_DNA"/>
</dbReference>
<evidence type="ECO:0000313" key="3">
    <source>
        <dbReference type="Proteomes" id="UP000194218"/>
    </source>
</evidence>
<dbReference type="Gene3D" id="3.30.750.24">
    <property type="entry name" value="STAS domain"/>
    <property type="match status" value="1"/>
</dbReference>
<name>A0A1W7D0J5_9ACTN</name>
<dbReference type="Pfam" id="PF13466">
    <property type="entry name" value="STAS_2"/>
    <property type="match status" value="1"/>
</dbReference>
<dbReference type="PROSITE" id="PS50801">
    <property type="entry name" value="STAS"/>
    <property type="match status" value="1"/>
</dbReference>
<dbReference type="Proteomes" id="UP000194218">
    <property type="component" value="Chromosome"/>
</dbReference>
<dbReference type="InterPro" id="IPR058548">
    <property type="entry name" value="MlaB-like_STAS"/>
</dbReference>
<sequence>MSFEAYLGFTGDSAAVHLSGDLGESDVPVLRSLIDQALARGARSIVLETDQLHSIVAGGARCLAFAQQRLPEPGRILVKGTREPVRRMLSQAGMERALTLVEDHVARGD</sequence>
<keyword evidence="3" id="KW-1185">Reference proteome</keyword>
<reference evidence="2 3" key="1">
    <citation type="submission" date="2017-05" db="EMBL/GenBank/DDBJ databases">
        <title>Complete genome sequence of Streptomyces sp. SCSIO 03032 revealed the diverse biosynthetic pathways for its bioactive secondary metabolites.</title>
        <authorList>
            <person name="Ma L."/>
            <person name="Zhu Y."/>
            <person name="Zhang W."/>
            <person name="Zhang G."/>
            <person name="Tian X."/>
            <person name="Zhang S."/>
            <person name="Zhang C."/>
        </authorList>
    </citation>
    <scope>NUCLEOTIDE SEQUENCE [LARGE SCALE GENOMIC DNA]</scope>
    <source>
        <strain evidence="2 3">SCSIO 03032</strain>
    </source>
</reference>
<evidence type="ECO:0000259" key="1">
    <source>
        <dbReference type="PROSITE" id="PS50801"/>
    </source>
</evidence>